<accession>A0A650BKH8</accession>
<name>A0A650BKH8_9HEXA</name>
<feature type="chain" id="PRO_5024909323" evidence="1">
    <location>
        <begin position="26"/>
        <end position="52"/>
    </location>
</feature>
<sequence>MPQMSPFNWTILLLMFLSALTFTVSKISFTKTLKTNSSLNTSKTNKYFSWMW</sequence>
<feature type="signal peptide" evidence="1">
    <location>
        <begin position="1"/>
        <end position="25"/>
    </location>
</feature>
<keyword evidence="1" id="KW-0732">Signal</keyword>
<dbReference type="EMBL" id="MN660050">
    <property type="protein sequence ID" value="QGQ56379.1"/>
    <property type="molecule type" value="Genomic_DNA"/>
</dbReference>
<geneLocation type="mitochondrion" evidence="2"/>
<organism evidence="2">
    <name type="scientific">Brachystomella parvula</name>
    <dbReference type="NCBI Taxonomy" id="187611"/>
    <lineage>
        <taxon>Eukaryota</taxon>
        <taxon>Metazoa</taxon>
        <taxon>Ecdysozoa</taxon>
        <taxon>Arthropoda</taxon>
        <taxon>Hexapoda</taxon>
        <taxon>Collembola</taxon>
        <taxon>Poduromorpha</taxon>
        <taxon>Poduroidea</taxon>
        <taxon>Brachystomellidae</taxon>
        <taxon>Brachystomella</taxon>
    </lineage>
</organism>
<evidence type="ECO:0000313" key="2">
    <source>
        <dbReference type="EMBL" id="QGQ56379.1"/>
    </source>
</evidence>
<gene>
    <name evidence="2" type="primary">ATP8</name>
</gene>
<protein>
    <submittedName>
        <fullName evidence="2">ATP synthase F0 subunit 8</fullName>
    </submittedName>
</protein>
<reference evidence="2" key="1">
    <citation type="submission" date="2019-11" db="EMBL/GenBank/DDBJ databases">
        <title>Mitochondrial genome of Brachystomella parvula (Collembola: Brachystomellidae).</title>
        <authorList>
            <person name="Jiang L.-L."/>
            <person name="Dong J."/>
            <person name="Jin J.-F."/>
            <person name="Zhang F."/>
        </authorList>
    </citation>
    <scope>NUCLEOTIDE SEQUENCE</scope>
    <source>
        <tissue evidence="2">Whole body</tissue>
    </source>
</reference>
<evidence type="ECO:0000256" key="1">
    <source>
        <dbReference type="SAM" id="SignalP"/>
    </source>
</evidence>
<dbReference type="AlphaFoldDB" id="A0A650BKH8"/>
<keyword evidence="2" id="KW-0496">Mitochondrion</keyword>
<proteinExistence type="predicted"/>